<keyword evidence="2" id="KW-1185">Reference proteome</keyword>
<evidence type="ECO:0000313" key="2">
    <source>
        <dbReference type="Proteomes" id="UP000032304"/>
    </source>
</evidence>
<protein>
    <submittedName>
        <fullName evidence="1">Uncharacterized protein</fullName>
    </submittedName>
</protein>
<dbReference type="STRING" id="29730.A0A0D2UTZ6"/>
<dbReference type="AlphaFoldDB" id="A0A0D2UTZ6"/>
<name>A0A0D2UTZ6_GOSRA</name>
<organism evidence="1 2">
    <name type="scientific">Gossypium raimondii</name>
    <name type="common">Peruvian cotton</name>
    <name type="synonym">Gossypium klotzschianum subsp. raimondii</name>
    <dbReference type="NCBI Taxonomy" id="29730"/>
    <lineage>
        <taxon>Eukaryota</taxon>
        <taxon>Viridiplantae</taxon>
        <taxon>Streptophyta</taxon>
        <taxon>Embryophyta</taxon>
        <taxon>Tracheophyta</taxon>
        <taxon>Spermatophyta</taxon>
        <taxon>Magnoliopsida</taxon>
        <taxon>eudicotyledons</taxon>
        <taxon>Gunneridae</taxon>
        <taxon>Pentapetalae</taxon>
        <taxon>rosids</taxon>
        <taxon>malvids</taxon>
        <taxon>Malvales</taxon>
        <taxon>Malvaceae</taxon>
        <taxon>Malvoideae</taxon>
        <taxon>Gossypium</taxon>
    </lineage>
</organism>
<dbReference type="Gramene" id="KJB72129">
    <property type="protein sequence ID" value="KJB72129"/>
    <property type="gene ID" value="B456_011G160400"/>
</dbReference>
<evidence type="ECO:0000313" key="1">
    <source>
        <dbReference type="EMBL" id="KJB72129.1"/>
    </source>
</evidence>
<proteinExistence type="predicted"/>
<dbReference type="Proteomes" id="UP000032304">
    <property type="component" value="Chromosome 11"/>
</dbReference>
<dbReference type="EMBL" id="CM001750">
    <property type="protein sequence ID" value="KJB72129.1"/>
    <property type="molecule type" value="Genomic_DNA"/>
</dbReference>
<accession>A0A0D2UTZ6</accession>
<reference evidence="1 2" key="1">
    <citation type="journal article" date="2012" name="Nature">
        <title>Repeated polyploidization of Gossypium genomes and the evolution of spinnable cotton fibres.</title>
        <authorList>
            <person name="Paterson A.H."/>
            <person name="Wendel J.F."/>
            <person name="Gundlach H."/>
            <person name="Guo H."/>
            <person name="Jenkins J."/>
            <person name="Jin D."/>
            <person name="Llewellyn D."/>
            <person name="Showmaker K.C."/>
            <person name="Shu S."/>
            <person name="Udall J."/>
            <person name="Yoo M.J."/>
            <person name="Byers R."/>
            <person name="Chen W."/>
            <person name="Doron-Faigenboim A."/>
            <person name="Duke M.V."/>
            <person name="Gong L."/>
            <person name="Grimwood J."/>
            <person name="Grover C."/>
            <person name="Grupp K."/>
            <person name="Hu G."/>
            <person name="Lee T.H."/>
            <person name="Li J."/>
            <person name="Lin L."/>
            <person name="Liu T."/>
            <person name="Marler B.S."/>
            <person name="Page J.T."/>
            <person name="Roberts A.W."/>
            <person name="Romanel E."/>
            <person name="Sanders W.S."/>
            <person name="Szadkowski E."/>
            <person name="Tan X."/>
            <person name="Tang H."/>
            <person name="Xu C."/>
            <person name="Wang J."/>
            <person name="Wang Z."/>
            <person name="Zhang D."/>
            <person name="Zhang L."/>
            <person name="Ashrafi H."/>
            <person name="Bedon F."/>
            <person name="Bowers J.E."/>
            <person name="Brubaker C.L."/>
            <person name="Chee P.W."/>
            <person name="Das S."/>
            <person name="Gingle A.R."/>
            <person name="Haigler C.H."/>
            <person name="Harker D."/>
            <person name="Hoffmann L.V."/>
            <person name="Hovav R."/>
            <person name="Jones D.C."/>
            <person name="Lemke C."/>
            <person name="Mansoor S."/>
            <person name="ur Rahman M."/>
            <person name="Rainville L.N."/>
            <person name="Rambani A."/>
            <person name="Reddy U.K."/>
            <person name="Rong J.K."/>
            <person name="Saranga Y."/>
            <person name="Scheffler B.E."/>
            <person name="Scheffler J.A."/>
            <person name="Stelly D.M."/>
            <person name="Triplett B.A."/>
            <person name="Van Deynze A."/>
            <person name="Vaslin M.F."/>
            <person name="Waghmare V.N."/>
            <person name="Walford S.A."/>
            <person name="Wright R.J."/>
            <person name="Zaki E.A."/>
            <person name="Zhang T."/>
            <person name="Dennis E.S."/>
            <person name="Mayer K.F."/>
            <person name="Peterson D.G."/>
            <person name="Rokhsar D.S."/>
            <person name="Wang X."/>
            <person name="Schmutz J."/>
        </authorList>
    </citation>
    <scope>NUCLEOTIDE SEQUENCE [LARGE SCALE GENOMIC DNA]</scope>
</reference>
<gene>
    <name evidence="1" type="ORF">B456_011G160400</name>
</gene>
<sequence length="83" mass="10058">MKFCKKYQEYMQGQQKKLPGVGFKKILKNCRREFQSKNDVHGVLHNQTCPQHCPDIMHRIWRLLDYEPKLERMRNDLQNKIGI</sequence>
<dbReference type="OMA" id="DIMHRIW"/>